<dbReference type="SUPFAM" id="SSF51905">
    <property type="entry name" value="FAD/NAD(P)-binding domain"/>
    <property type="match status" value="1"/>
</dbReference>
<keyword evidence="1" id="KW-0812">Transmembrane</keyword>
<keyword evidence="1" id="KW-1133">Transmembrane helix</keyword>
<evidence type="ECO:0000313" key="4">
    <source>
        <dbReference type="Proteomes" id="UP000292235"/>
    </source>
</evidence>
<dbReference type="PANTHER" id="PTHR40254:SF1">
    <property type="entry name" value="BLR0577 PROTEIN"/>
    <property type="match status" value="1"/>
</dbReference>
<feature type="transmembrane region" description="Helical" evidence="1">
    <location>
        <begin position="12"/>
        <end position="31"/>
    </location>
</feature>
<proteinExistence type="predicted"/>
<evidence type="ECO:0000259" key="2">
    <source>
        <dbReference type="Pfam" id="PF13454"/>
    </source>
</evidence>
<dbReference type="Pfam" id="PF13454">
    <property type="entry name" value="NAD_binding_9"/>
    <property type="match status" value="1"/>
</dbReference>
<sequence>MGHAAAKDGGEPVIAFVGGGAGAALAAIALLRATTWLRLNYRVLLIDEYGRFARGRPYGEAGGHCLLESPVKHMSALRDRPCHLMDWARAEQSPLRRAAAGDRAPGGATAVAPGACGPDTLLPRRVYGDYLFDTLAATAEWAAPYTSLHTRAEHAVGVGGDAASAAVVLASGERVRAAAAVVATGDPAAAPPPAVEGAAPEPPGAGLRACACGALTTPAGDRMARLYAVGAVRRGESDCTVPGIRDQAEAVAQHLTDTVLRTPPGQPGVDR</sequence>
<dbReference type="InterPro" id="IPR036188">
    <property type="entry name" value="FAD/NAD-bd_sf"/>
</dbReference>
<dbReference type="KEGG" id="strr:EKD16_14240"/>
<dbReference type="InterPro" id="IPR052189">
    <property type="entry name" value="L-asp_N-monooxygenase_NS-form"/>
</dbReference>
<dbReference type="RefSeq" id="WP_131098776.1">
    <property type="nucleotide sequence ID" value="NZ_CP036455.1"/>
</dbReference>
<protein>
    <recommendedName>
        <fullName evidence="2">FAD-dependent urate hydroxylase HpyO/Asp monooxygenase CreE-like FAD/NAD(P)-binding domain-containing protein</fullName>
    </recommendedName>
</protein>
<keyword evidence="4" id="KW-1185">Reference proteome</keyword>
<name>A0A4P6Q6F8_9ACTN</name>
<reference evidence="3 4" key="1">
    <citation type="submission" date="2019-02" db="EMBL/GenBank/DDBJ databases">
        <authorList>
            <person name="Khodamoradi S."/>
            <person name="Hahnke R.L."/>
            <person name="Kaempfer P."/>
            <person name="Schumann P."/>
            <person name="Rohde M."/>
            <person name="Steinert M."/>
            <person name="Luzhetskyy A."/>
            <person name="Wink J."/>
            <person name="Ruckert C."/>
        </authorList>
    </citation>
    <scope>NUCLEOTIDE SEQUENCE [LARGE SCALE GENOMIC DNA]</scope>
    <source>
        <strain evidence="3 4">M2</strain>
    </source>
</reference>
<organism evidence="3 4">
    <name type="scientific">Streptomonospora litoralis</name>
    <dbReference type="NCBI Taxonomy" id="2498135"/>
    <lineage>
        <taxon>Bacteria</taxon>
        <taxon>Bacillati</taxon>
        <taxon>Actinomycetota</taxon>
        <taxon>Actinomycetes</taxon>
        <taxon>Streptosporangiales</taxon>
        <taxon>Nocardiopsidaceae</taxon>
        <taxon>Streptomonospora</taxon>
    </lineage>
</organism>
<evidence type="ECO:0000256" key="1">
    <source>
        <dbReference type="SAM" id="Phobius"/>
    </source>
</evidence>
<dbReference type="Proteomes" id="UP000292235">
    <property type="component" value="Chromosome"/>
</dbReference>
<feature type="domain" description="FAD-dependent urate hydroxylase HpyO/Asp monooxygenase CreE-like FAD/NAD(P)-binding" evidence="2">
    <location>
        <begin position="15"/>
        <end position="186"/>
    </location>
</feature>
<dbReference type="InterPro" id="IPR038732">
    <property type="entry name" value="HpyO/CreE_NAD-binding"/>
</dbReference>
<dbReference type="EMBL" id="CP036455">
    <property type="protein sequence ID" value="QBI54629.1"/>
    <property type="molecule type" value="Genomic_DNA"/>
</dbReference>
<dbReference type="AlphaFoldDB" id="A0A4P6Q6F8"/>
<keyword evidence="1" id="KW-0472">Membrane</keyword>
<gene>
    <name evidence="3" type="ORF">EKD16_14240</name>
</gene>
<dbReference type="OrthoDB" id="101972at2"/>
<dbReference type="PANTHER" id="PTHR40254">
    <property type="entry name" value="BLR0577 PROTEIN"/>
    <property type="match status" value="1"/>
</dbReference>
<evidence type="ECO:0000313" key="3">
    <source>
        <dbReference type="EMBL" id="QBI54629.1"/>
    </source>
</evidence>
<accession>A0A4P6Q6F8</accession>